<keyword evidence="3 5" id="KW-1133">Transmembrane helix</keyword>
<dbReference type="GO" id="GO:0016627">
    <property type="term" value="F:oxidoreductase activity, acting on the CH-CH group of donors"/>
    <property type="evidence" value="ECO:0007669"/>
    <property type="project" value="InterPro"/>
</dbReference>
<dbReference type="Proteomes" id="UP000095282">
    <property type="component" value="Unplaced"/>
</dbReference>
<dbReference type="AlphaFoldDB" id="A0A1I7TW83"/>
<reference evidence="8" key="1">
    <citation type="submission" date="2016-11" db="UniProtKB">
        <authorList>
            <consortium name="WormBaseParasite"/>
        </authorList>
    </citation>
    <scope>IDENTIFICATION</scope>
</reference>
<feature type="transmembrane region" description="Helical" evidence="5">
    <location>
        <begin position="88"/>
        <end position="108"/>
    </location>
</feature>
<dbReference type="InterPro" id="IPR001104">
    <property type="entry name" value="3-oxo-5_a-steroid_4-DH_C"/>
</dbReference>
<dbReference type="eggNOG" id="ENOG502TIEU">
    <property type="taxonomic scope" value="Eukaryota"/>
</dbReference>
<evidence type="ECO:0000256" key="3">
    <source>
        <dbReference type="ARBA" id="ARBA00022989"/>
    </source>
</evidence>
<accession>A0A1I7TW83</accession>
<evidence type="ECO:0000256" key="1">
    <source>
        <dbReference type="ARBA" id="ARBA00004141"/>
    </source>
</evidence>
<sequence length="258" mass="29589">MFEGLPDWDAIFTPEVFYKLTYHALVFLGSTYLYLALKGEIRAKADPNAFYNADWSMFMVQAWITENSVFVVAYALSVIYGRSEFGRFSSLLLFTDIVMSFAFIPIQTVRNHRCVETSDVILRLLRNTMAAVSLATYQAFYVEDKVLSFLDIVHVTVGVLFFFYGMKKRLANYELIQHFPFNNDPRIMGAPDFEFVTSPDHFGELLQWVAFHVICGNTTSLGFAIYKVTTAVGDAYLRHTYADVKRLRGLTDHLFDNC</sequence>
<evidence type="ECO:0000313" key="7">
    <source>
        <dbReference type="Proteomes" id="UP000095282"/>
    </source>
</evidence>
<evidence type="ECO:0000313" key="8">
    <source>
        <dbReference type="WBParaSite" id="Csp11.Scaffold629.g12408.t1"/>
    </source>
</evidence>
<dbReference type="GO" id="GO:0016020">
    <property type="term" value="C:membrane"/>
    <property type="evidence" value="ECO:0007669"/>
    <property type="project" value="UniProtKB-SubCell"/>
</dbReference>
<dbReference type="PROSITE" id="PS50244">
    <property type="entry name" value="S5A_REDUCTASE"/>
    <property type="match status" value="1"/>
</dbReference>
<proteinExistence type="predicted"/>
<feature type="domain" description="3-oxo-5-alpha-steroid 4-dehydrogenase C-terminal" evidence="6">
    <location>
        <begin position="134"/>
        <end position="242"/>
    </location>
</feature>
<evidence type="ECO:0000256" key="2">
    <source>
        <dbReference type="ARBA" id="ARBA00022692"/>
    </source>
</evidence>
<keyword evidence="2 5" id="KW-0812">Transmembrane</keyword>
<comment type="subcellular location">
    <subcellularLocation>
        <location evidence="1">Membrane</location>
        <topology evidence="1">Multi-pass membrane protein</topology>
    </subcellularLocation>
</comment>
<name>A0A1I7TW83_9PELO</name>
<keyword evidence="4 5" id="KW-0472">Membrane</keyword>
<evidence type="ECO:0000256" key="4">
    <source>
        <dbReference type="ARBA" id="ARBA00023136"/>
    </source>
</evidence>
<feature type="transmembrane region" description="Helical" evidence="5">
    <location>
        <begin position="120"/>
        <end position="140"/>
    </location>
</feature>
<evidence type="ECO:0000259" key="6">
    <source>
        <dbReference type="Pfam" id="PF02544"/>
    </source>
</evidence>
<feature type="transmembrane region" description="Helical" evidence="5">
    <location>
        <begin position="20"/>
        <end position="37"/>
    </location>
</feature>
<organism evidence="7 8">
    <name type="scientific">Caenorhabditis tropicalis</name>
    <dbReference type="NCBI Taxonomy" id="1561998"/>
    <lineage>
        <taxon>Eukaryota</taxon>
        <taxon>Metazoa</taxon>
        <taxon>Ecdysozoa</taxon>
        <taxon>Nematoda</taxon>
        <taxon>Chromadorea</taxon>
        <taxon>Rhabditida</taxon>
        <taxon>Rhabditina</taxon>
        <taxon>Rhabditomorpha</taxon>
        <taxon>Rhabditoidea</taxon>
        <taxon>Rhabditidae</taxon>
        <taxon>Peloderinae</taxon>
        <taxon>Caenorhabditis</taxon>
    </lineage>
</organism>
<evidence type="ECO:0000256" key="5">
    <source>
        <dbReference type="SAM" id="Phobius"/>
    </source>
</evidence>
<dbReference type="Pfam" id="PF02544">
    <property type="entry name" value="Steroid_dh"/>
    <property type="match status" value="1"/>
</dbReference>
<feature type="transmembrane region" description="Helical" evidence="5">
    <location>
        <begin position="146"/>
        <end position="166"/>
    </location>
</feature>
<feature type="transmembrane region" description="Helical" evidence="5">
    <location>
        <begin position="58"/>
        <end position="76"/>
    </location>
</feature>
<protein>
    <submittedName>
        <fullName evidence="8">S5A_REDUCTASE domain-containing protein</fullName>
    </submittedName>
</protein>
<dbReference type="WBParaSite" id="Csp11.Scaffold629.g12408.t1">
    <property type="protein sequence ID" value="Csp11.Scaffold629.g12408.t1"/>
    <property type="gene ID" value="Csp11.Scaffold629.g12408"/>
</dbReference>
<dbReference type="STRING" id="1561998.A0A1I7TW83"/>
<keyword evidence="7" id="KW-1185">Reference proteome</keyword>
<dbReference type="GO" id="GO:0006629">
    <property type="term" value="P:lipid metabolic process"/>
    <property type="evidence" value="ECO:0007669"/>
    <property type="project" value="InterPro"/>
</dbReference>